<protein>
    <submittedName>
        <fullName evidence="1">Uncharacterized protein</fullName>
    </submittedName>
</protein>
<organism evidence="1">
    <name type="scientific">Vibrio owensii</name>
    <dbReference type="NCBI Taxonomy" id="696485"/>
    <lineage>
        <taxon>Bacteria</taxon>
        <taxon>Pseudomonadati</taxon>
        <taxon>Pseudomonadota</taxon>
        <taxon>Gammaproteobacteria</taxon>
        <taxon>Vibrionales</taxon>
        <taxon>Vibrionaceae</taxon>
        <taxon>Vibrio</taxon>
    </lineage>
</organism>
<proteinExistence type="predicted"/>
<dbReference type="EMBL" id="KX268305">
    <property type="protein sequence ID" value="AQT24332.1"/>
    <property type="molecule type" value="Genomic_DNA"/>
</dbReference>
<name>A0A1S6KSJ2_9VIBR</name>
<geneLocation type="plasmid" evidence="1">
    <name>pVHvo</name>
</geneLocation>
<accession>A0A1S6KSJ2</accession>
<evidence type="ECO:0000313" key="1">
    <source>
        <dbReference type="EMBL" id="AQT24332.1"/>
    </source>
</evidence>
<sequence length="278" mass="32051">MLLLLSTVTNVSNPMKIAGTTTNVAAPMVLILTAAQRGARIMTEMVNLPVQLTDEEEQELQAFETQHRIKRQKEEAITLRVQGYDVMRRARLPLYFRARIREMRVGDTFLMGSIRHIYDEEDTGMDDYEGVAEVYVEREGKGLYQLRCNWSLLSKPSRPMTFSHVTFKYEKGGVFAFFGEHAKEELRRICLISRFIQRLIKSAVPEDVAPYSQLGIPNFLCGVNIDKNNLTTRLYWSKTQERKVRYKFTNEQLPKPMMECILNIGFLTGAIPLEDKAK</sequence>
<keyword evidence="1" id="KW-0614">Plasmid</keyword>
<dbReference type="AlphaFoldDB" id="A0A1S6KSJ2"/>
<reference evidence="1" key="1">
    <citation type="journal article" date="2017" name="Sci. Rep.">
        <title>Shrimp AHPND-causing plasmids encoding the PirAB toxins as mediated by pirAB-Tn903 are prevalent in various Vibrio species.</title>
        <authorList>
            <person name="Xiao J."/>
            <person name="Liu L."/>
            <person name="Ke Y."/>
            <person name="Li X."/>
            <person name="Liu Y."/>
            <person name="Pan Y."/>
            <person name="Yan S."/>
            <person name="Wang Y."/>
        </authorList>
    </citation>
    <scope>NUCLEOTIDE SEQUENCE</scope>
    <source>
        <strain evidence="1">SH14</strain>
        <plasmid evidence="1">pVHvo</plasmid>
    </source>
</reference>